<accession>A0A1H9CD71</accession>
<dbReference type="EMBL" id="FOFA01000002">
    <property type="protein sequence ID" value="SEP99180.1"/>
    <property type="molecule type" value="Genomic_DNA"/>
</dbReference>
<dbReference type="Proteomes" id="UP000198504">
    <property type="component" value="Unassembled WGS sequence"/>
</dbReference>
<feature type="chain" id="PRO_5038708447" description="DUF5666 domain-containing protein" evidence="2">
    <location>
        <begin position="19"/>
        <end position="163"/>
    </location>
</feature>
<organism evidence="4 5">
    <name type="scientific">Microlunatus flavus</name>
    <dbReference type="NCBI Taxonomy" id="1036181"/>
    <lineage>
        <taxon>Bacteria</taxon>
        <taxon>Bacillati</taxon>
        <taxon>Actinomycetota</taxon>
        <taxon>Actinomycetes</taxon>
        <taxon>Propionibacteriales</taxon>
        <taxon>Propionibacteriaceae</taxon>
        <taxon>Microlunatus</taxon>
    </lineage>
</organism>
<dbReference type="STRING" id="1036181.SAMN05421756_102167"/>
<feature type="signal peptide" evidence="2">
    <location>
        <begin position="1"/>
        <end position="18"/>
    </location>
</feature>
<name>A0A1H9CD71_9ACTN</name>
<evidence type="ECO:0000259" key="3">
    <source>
        <dbReference type="Pfam" id="PF18914"/>
    </source>
</evidence>
<reference evidence="5" key="1">
    <citation type="submission" date="2016-10" db="EMBL/GenBank/DDBJ databases">
        <authorList>
            <person name="Varghese N."/>
            <person name="Submissions S."/>
        </authorList>
    </citation>
    <scope>NUCLEOTIDE SEQUENCE [LARGE SCALE GENOMIC DNA]</scope>
    <source>
        <strain evidence="5">CGMCC 4.6856</strain>
    </source>
</reference>
<feature type="region of interest" description="Disordered" evidence="1">
    <location>
        <begin position="24"/>
        <end position="79"/>
    </location>
</feature>
<keyword evidence="2" id="KW-0732">Signal</keyword>
<dbReference type="RefSeq" id="WP_091178089.1">
    <property type="nucleotide sequence ID" value="NZ_FOFA01000002.1"/>
</dbReference>
<feature type="domain" description="DUF5666" evidence="3">
    <location>
        <begin position="93"/>
        <end position="158"/>
    </location>
</feature>
<dbReference type="InterPro" id="IPR043724">
    <property type="entry name" value="DUF5666"/>
</dbReference>
<evidence type="ECO:0000313" key="5">
    <source>
        <dbReference type="Proteomes" id="UP000198504"/>
    </source>
</evidence>
<sequence>MKKPTVILATALSTIALAGAVGVGVASADPSTSPTASPTSSATAAPTTGASPAKPATKPGKGDHKRKGDLTRRALHGEVTLGGKKHKVVDFQRGTVTAASSTSITVKSKDGFSATYVVDAKTKVRQAKEKAAIGDVKTGDKVRVVATKDGSTLTATRIADRTK</sequence>
<feature type="compositionally biased region" description="Basic and acidic residues" evidence="1">
    <location>
        <begin position="60"/>
        <end position="76"/>
    </location>
</feature>
<dbReference type="Pfam" id="PF18914">
    <property type="entry name" value="DUF5666"/>
    <property type="match status" value="1"/>
</dbReference>
<evidence type="ECO:0000256" key="1">
    <source>
        <dbReference type="SAM" id="MobiDB-lite"/>
    </source>
</evidence>
<dbReference type="AlphaFoldDB" id="A0A1H9CD71"/>
<evidence type="ECO:0000313" key="4">
    <source>
        <dbReference type="EMBL" id="SEP99180.1"/>
    </source>
</evidence>
<evidence type="ECO:0000256" key="2">
    <source>
        <dbReference type="SAM" id="SignalP"/>
    </source>
</evidence>
<proteinExistence type="predicted"/>
<protein>
    <recommendedName>
        <fullName evidence="3">DUF5666 domain-containing protein</fullName>
    </recommendedName>
</protein>
<keyword evidence="5" id="KW-1185">Reference proteome</keyword>
<feature type="compositionally biased region" description="Low complexity" evidence="1">
    <location>
        <begin position="24"/>
        <end position="59"/>
    </location>
</feature>
<gene>
    <name evidence="4" type="ORF">SAMN05421756_102167</name>
</gene>